<evidence type="ECO:0000256" key="2">
    <source>
        <dbReference type="ARBA" id="ARBA00022475"/>
    </source>
</evidence>
<feature type="transmembrane region" description="Helical" evidence="6">
    <location>
        <begin position="82"/>
        <end position="105"/>
    </location>
</feature>
<dbReference type="EMBL" id="UINC01003239">
    <property type="protein sequence ID" value="SVA04562.1"/>
    <property type="molecule type" value="Genomic_DNA"/>
</dbReference>
<gene>
    <name evidence="8" type="ORF">METZ01_LOCUS57416</name>
</gene>
<evidence type="ECO:0000256" key="3">
    <source>
        <dbReference type="ARBA" id="ARBA00022692"/>
    </source>
</evidence>
<feature type="transmembrane region" description="Helical" evidence="6">
    <location>
        <begin position="117"/>
        <end position="137"/>
    </location>
</feature>
<dbReference type="InterPro" id="IPR051449">
    <property type="entry name" value="ABC-2_transporter_component"/>
</dbReference>
<feature type="transmembrane region" description="Helical" evidence="6">
    <location>
        <begin position="149"/>
        <end position="182"/>
    </location>
</feature>
<protein>
    <recommendedName>
        <fullName evidence="7">ABC-2 type transporter transmembrane domain-containing protein</fullName>
    </recommendedName>
</protein>
<reference evidence="8" key="1">
    <citation type="submission" date="2018-05" db="EMBL/GenBank/DDBJ databases">
        <authorList>
            <person name="Lanie J.A."/>
            <person name="Ng W.-L."/>
            <person name="Kazmierczak K.M."/>
            <person name="Andrzejewski T.M."/>
            <person name="Davidsen T.M."/>
            <person name="Wayne K.J."/>
            <person name="Tettelin H."/>
            <person name="Glass J.I."/>
            <person name="Rusch D."/>
            <person name="Podicherti R."/>
            <person name="Tsui H.-C.T."/>
            <person name="Winkler M.E."/>
        </authorList>
    </citation>
    <scope>NUCLEOTIDE SEQUENCE</scope>
</reference>
<feature type="transmembrane region" description="Helical" evidence="6">
    <location>
        <begin position="202"/>
        <end position="220"/>
    </location>
</feature>
<feature type="transmembrane region" description="Helical" evidence="6">
    <location>
        <begin position="39"/>
        <end position="61"/>
    </location>
</feature>
<dbReference type="PANTHER" id="PTHR30294:SF29">
    <property type="entry name" value="MULTIDRUG ABC TRANSPORTER PERMEASE YBHS-RELATED"/>
    <property type="match status" value="1"/>
</dbReference>
<keyword evidence="3 6" id="KW-0812">Transmembrane</keyword>
<keyword evidence="2" id="KW-1003">Cell membrane</keyword>
<proteinExistence type="predicted"/>
<evidence type="ECO:0000256" key="4">
    <source>
        <dbReference type="ARBA" id="ARBA00022989"/>
    </source>
</evidence>
<dbReference type="PANTHER" id="PTHR30294">
    <property type="entry name" value="MEMBRANE COMPONENT OF ABC TRANSPORTER YHHJ-RELATED"/>
    <property type="match status" value="1"/>
</dbReference>
<accession>A0A381SKI4</accession>
<evidence type="ECO:0000256" key="6">
    <source>
        <dbReference type="SAM" id="Phobius"/>
    </source>
</evidence>
<evidence type="ECO:0000259" key="7">
    <source>
        <dbReference type="Pfam" id="PF12698"/>
    </source>
</evidence>
<feature type="transmembrane region" description="Helical" evidence="6">
    <location>
        <begin position="12"/>
        <end position="33"/>
    </location>
</feature>
<dbReference type="InterPro" id="IPR013525">
    <property type="entry name" value="ABC2_TM"/>
</dbReference>
<sequence>MKSYFNSPMAYIFLVIFAVITGYFFTRTFFLFNQSDMRSLFNIIPLVYLFFIPAVTMSLIAREKNLGTMEVISTLPLKDLDFVAGKFLAALSLVLAGLLVSMVHFFTLTQVGTNIDYGAVFTGYLGLALAGAVYSAVGTFASSLTDNQVVAFIIGIFIVLIFFLMDKMLMFVPVALTGIIQYLSVDYHLSNISRGVIDSRNLIYFASVVGLFLFMTVRMLEIRRWK</sequence>
<keyword evidence="5 6" id="KW-0472">Membrane</keyword>
<keyword evidence="4 6" id="KW-1133">Transmembrane helix</keyword>
<name>A0A381SKI4_9ZZZZ</name>
<dbReference type="Pfam" id="PF12698">
    <property type="entry name" value="ABC2_membrane_3"/>
    <property type="match status" value="1"/>
</dbReference>
<dbReference type="GO" id="GO:0140359">
    <property type="term" value="F:ABC-type transporter activity"/>
    <property type="evidence" value="ECO:0007669"/>
    <property type="project" value="InterPro"/>
</dbReference>
<dbReference type="GO" id="GO:0005886">
    <property type="term" value="C:plasma membrane"/>
    <property type="evidence" value="ECO:0007669"/>
    <property type="project" value="UniProtKB-SubCell"/>
</dbReference>
<organism evidence="8">
    <name type="scientific">marine metagenome</name>
    <dbReference type="NCBI Taxonomy" id="408172"/>
    <lineage>
        <taxon>unclassified sequences</taxon>
        <taxon>metagenomes</taxon>
        <taxon>ecological metagenomes</taxon>
    </lineage>
</organism>
<feature type="domain" description="ABC-2 type transporter transmembrane" evidence="7">
    <location>
        <begin position="40"/>
        <end position="164"/>
    </location>
</feature>
<evidence type="ECO:0000256" key="1">
    <source>
        <dbReference type="ARBA" id="ARBA00004651"/>
    </source>
</evidence>
<dbReference type="AlphaFoldDB" id="A0A381SKI4"/>
<evidence type="ECO:0000313" key="8">
    <source>
        <dbReference type="EMBL" id="SVA04562.1"/>
    </source>
</evidence>
<evidence type="ECO:0000256" key="5">
    <source>
        <dbReference type="ARBA" id="ARBA00023136"/>
    </source>
</evidence>
<comment type="subcellular location">
    <subcellularLocation>
        <location evidence="1">Cell membrane</location>
        <topology evidence="1">Multi-pass membrane protein</topology>
    </subcellularLocation>
</comment>